<name>Q24FW8_TETTS</name>
<dbReference type="GeneID" id="7830423"/>
<evidence type="ECO:0000313" key="4">
    <source>
        <dbReference type="Proteomes" id="UP000009168"/>
    </source>
</evidence>
<dbReference type="KEGG" id="tet:TTHERM_00940270"/>
<evidence type="ECO:0000256" key="2">
    <source>
        <dbReference type="SAM" id="MobiDB-lite"/>
    </source>
</evidence>
<keyword evidence="4" id="KW-1185">Reference proteome</keyword>
<feature type="compositionally biased region" description="Low complexity" evidence="2">
    <location>
        <begin position="202"/>
        <end position="214"/>
    </location>
</feature>
<dbReference type="AlphaFoldDB" id="Q24FW8"/>
<keyword evidence="1" id="KW-0175">Coiled coil</keyword>
<sequence length="377" mass="44130">MNTYKSISLYSTNIEISNYSANSQKGSFEYVLLSNSIEQIDEYSVNFEYDTENNLSRLNNLNNNAAGQMFKSRPYIQKSQLNCLRKQMKRKDNPQLLNSKILQKSFGQISQQQEMLSLNKSPLLQRQLIQPGQGQQNNQVKSKKQHQSYGMVGNQKINEMNSESIQRNDSKNFSNLPKIKSRRQVKQNSDSQIQQQLRLPYIQNKNSQQKSINQFKRNSKNNSSTSLEQEINPTYLERKQMKSNKLTVNNLRSDKILIDILLALKDLKVSINKGFQNLQTSLHNDMVDLKKSIKGEQKSVEELKESIEEVKKSIEGVKYGIRYIADSQNQYHDQNMNKLNIILRCFRQQYPKNQYPLLGEYIEEGLYERYNRHLNQF</sequence>
<dbReference type="EMBL" id="GG662264">
    <property type="protein sequence ID" value="EAS06642.2"/>
    <property type="molecule type" value="Genomic_DNA"/>
</dbReference>
<feature type="coiled-coil region" evidence="1">
    <location>
        <begin position="286"/>
        <end position="313"/>
    </location>
</feature>
<reference evidence="4" key="1">
    <citation type="journal article" date="2006" name="PLoS Biol.">
        <title>Macronuclear genome sequence of the ciliate Tetrahymena thermophila, a model eukaryote.</title>
        <authorList>
            <person name="Eisen J.A."/>
            <person name="Coyne R.S."/>
            <person name="Wu M."/>
            <person name="Wu D."/>
            <person name="Thiagarajan M."/>
            <person name="Wortman J.R."/>
            <person name="Badger J.H."/>
            <person name="Ren Q."/>
            <person name="Amedeo P."/>
            <person name="Jones K.M."/>
            <person name="Tallon L.J."/>
            <person name="Delcher A.L."/>
            <person name="Salzberg S.L."/>
            <person name="Silva J.C."/>
            <person name="Haas B.J."/>
            <person name="Majoros W.H."/>
            <person name="Farzad M."/>
            <person name="Carlton J.M."/>
            <person name="Smith R.K. Jr."/>
            <person name="Garg J."/>
            <person name="Pearlman R.E."/>
            <person name="Karrer K.M."/>
            <person name="Sun L."/>
            <person name="Manning G."/>
            <person name="Elde N.C."/>
            <person name="Turkewitz A.P."/>
            <person name="Asai D.J."/>
            <person name="Wilkes D.E."/>
            <person name="Wang Y."/>
            <person name="Cai H."/>
            <person name="Collins K."/>
            <person name="Stewart B.A."/>
            <person name="Lee S.R."/>
            <person name="Wilamowska K."/>
            <person name="Weinberg Z."/>
            <person name="Ruzzo W.L."/>
            <person name="Wloga D."/>
            <person name="Gaertig J."/>
            <person name="Frankel J."/>
            <person name="Tsao C.-C."/>
            <person name="Gorovsky M.A."/>
            <person name="Keeling P.J."/>
            <person name="Waller R.F."/>
            <person name="Patron N.J."/>
            <person name="Cherry J.M."/>
            <person name="Stover N.A."/>
            <person name="Krieger C.J."/>
            <person name="del Toro C."/>
            <person name="Ryder H.F."/>
            <person name="Williamson S.C."/>
            <person name="Barbeau R.A."/>
            <person name="Hamilton E.P."/>
            <person name="Orias E."/>
        </authorList>
    </citation>
    <scope>NUCLEOTIDE SEQUENCE [LARGE SCALE GENOMIC DNA]</scope>
    <source>
        <strain evidence="4">SB210</strain>
    </source>
</reference>
<feature type="compositionally biased region" description="Polar residues" evidence="2">
    <location>
        <begin position="163"/>
        <end position="175"/>
    </location>
</feature>
<dbReference type="Proteomes" id="UP000009168">
    <property type="component" value="Unassembled WGS sequence"/>
</dbReference>
<dbReference type="HOGENOM" id="CLU_812576_0_0_1"/>
<accession>Q24FW8</accession>
<feature type="region of interest" description="Disordered" evidence="2">
    <location>
        <begin position="163"/>
        <end position="233"/>
    </location>
</feature>
<dbReference type="RefSeq" id="XP_001026887.2">
    <property type="nucleotide sequence ID" value="XM_001026887.2"/>
</dbReference>
<proteinExistence type="predicted"/>
<organism evidence="3 4">
    <name type="scientific">Tetrahymena thermophila (strain SB210)</name>
    <dbReference type="NCBI Taxonomy" id="312017"/>
    <lineage>
        <taxon>Eukaryota</taxon>
        <taxon>Sar</taxon>
        <taxon>Alveolata</taxon>
        <taxon>Ciliophora</taxon>
        <taxon>Intramacronucleata</taxon>
        <taxon>Oligohymenophorea</taxon>
        <taxon>Hymenostomatida</taxon>
        <taxon>Tetrahymenina</taxon>
        <taxon>Tetrahymenidae</taxon>
        <taxon>Tetrahymena</taxon>
    </lineage>
</organism>
<dbReference type="InParanoid" id="Q24FW8"/>
<gene>
    <name evidence="3" type="ORF">TTHERM_00940270</name>
</gene>
<protein>
    <submittedName>
        <fullName evidence="3">Uncharacterized protein</fullName>
    </submittedName>
</protein>
<feature type="compositionally biased region" description="Polar residues" evidence="2">
    <location>
        <begin position="220"/>
        <end position="232"/>
    </location>
</feature>
<evidence type="ECO:0000256" key="1">
    <source>
        <dbReference type="SAM" id="Coils"/>
    </source>
</evidence>
<feature type="compositionally biased region" description="Polar residues" evidence="2">
    <location>
        <begin position="186"/>
        <end position="197"/>
    </location>
</feature>
<evidence type="ECO:0000313" key="3">
    <source>
        <dbReference type="EMBL" id="EAS06642.2"/>
    </source>
</evidence>